<comment type="caution">
    <text evidence="14">The sequence shown here is derived from an EMBL/GenBank/DDBJ whole genome shotgun (WGS) entry which is preliminary data.</text>
</comment>
<dbReference type="InterPro" id="IPR058056">
    <property type="entry name" value="WH_TANC1/2"/>
</dbReference>
<feature type="coiled-coil region" evidence="10">
    <location>
        <begin position="1341"/>
        <end position="1395"/>
    </location>
</feature>
<evidence type="ECO:0000259" key="12">
    <source>
        <dbReference type="Pfam" id="PF25520"/>
    </source>
</evidence>
<feature type="repeat" description="TPR" evidence="9">
    <location>
        <begin position="1301"/>
        <end position="1334"/>
    </location>
</feature>
<dbReference type="SMART" id="SM00248">
    <property type="entry name" value="ANK"/>
    <property type="match status" value="10"/>
</dbReference>
<feature type="repeat" description="ANK" evidence="8">
    <location>
        <begin position="1109"/>
        <end position="1141"/>
    </location>
</feature>
<feature type="region of interest" description="Disordered" evidence="11">
    <location>
        <begin position="405"/>
        <end position="458"/>
    </location>
</feature>
<comment type="subcellular location">
    <subcellularLocation>
        <location evidence="6">Postsynapse</location>
    </subcellularLocation>
</comment>
<dbReference type="PROSITE" id="PS50005">
    <property type="entry name" value="TPR"/>
    <property type="match status" value="2"/>
</dbReference>
<evidence type="ECO:0000313" key="14">
    <source>
        <dbReference type="EMBL" id="NXE24133.1"/>
    </source>
</evidence>
<dbReference type="GO" id="GO:0098978">
    <property type="term" value="C:glutamatergic synapse"/>
    <property type="evidence" value="ECO:0007669"/>
    <property type="project" value="TreeGrafter"/>
</dbReference>
<evidence type="ECO:0000256" key="11">
    <source>
        <dbReference type="SAM" id="MobiDB-lite"/>
    </source>
</evidence>
<evidence type="ECO:0000313" key="15">
    <source>
        <dbReference type="Proteomes" id="UP000560386"/>
    </source>
</evidence>
<keyword evidence="4" id="KW-0770">Synapse</keyword>
<dbReference type="PROSITE" id="PS50297">
    <property type="entry name" value="ANK_REP_REGION"/>
    <property type="match status" value="6"/>
</dbReference>
<dbReference type="Gene3D" id="1.25.40.10">
    <property type="entry name" value="Tetratricopeptide repeat domain"/>
    <property type="match status" value="1"/>
</dbReference>
<dbReference type="Pfam" id="PF25520">
    <property type="entry name" value="AAA_lid_TANC1"/>
    <property type="match status" value="1"/>
</dbReference>
<dbReference type="PANTHER" id="PTHR24166:SF23">
    <property type="entry name" value="PROTEIN TANC1"/>
    <property type="match status" value="1"/>
</dbReference>
<dbReference type="InterPro" id="IPR002110">
    <property type="entry name" value="Ankyrin_rpt"/>
</dbReference>
<dbReference type="PRINTS" id="PR01415">
    <property type="entry name" value="ANKYRIN"/>
</dbReference>
<feature type="non-terminal residue" evidence="14">
    <location>
        <position position="1"/>
    </location>
</feature>
<feature type="repeat" description="ANK" evidence="8">
    <location>
        <begin position="1142"/>
        <end position="1174"/>
    </location>
</feature>
<keyword evidence="5 8" id="KW-0040">ANK repeat</keyword>
<dbReference type="SUPFAM" id="SSF48403">
    <property type="entry name" value="Ankyrin repeat"/>
    <property type="match status" value="1"/>
</dbReference>
<evidence type="ECO:0000256" key="1">
    <source>
        <dbReference type="ARBA" id="ARBA00022553"/>
    </source>
</evidence>
<dbReference type="InterPro" id="IPR050889">
    <property type="entry name" value="Dendritic_Spine_Reg/Scaffold"/>
</dbReference>
<feature type="region of interest" description="Disordered" evidence="11">
    <location>
        <begin position="1454"/>
        <end position="1482"/>
    </location>
</feature>
<gene>
    <name evidence="14" type="primary">Tanc1</name>
    <name evidence="14" type="ORF">ARDKOR_R10834</name>
</gene>
<name>A0A7K8L6Q2_9AVES</name>
<dbReference type="InterPro" id="IPR011990">
    <property type="entry name" value="TPR-like_helical_dom_sf"/>
</dbReference>
<dbReference type="Pfam" id="PF12796">
    <property type="entry name" value="Ank_2"/>
    <property type="match status" value="2"/>
</dbReference>
<dbReference type="FunFam" id="1.25.40.20:FF:000022">
    <property type="entry name" value="protein TANC2 isoform X1"/>
    <property type="match status" value="1"/>
</dbReference>
<dbReference type="PROSITE" id="PS50088">
    <property type="entry name" value="ANK_REPEAT"/>
    <property type="match status" value="6"/>
</dbReference>
<feature type="repeat" description="ANK" evidence="8">
    <location>
        <begin position="1175"/>
        <end position="1207"/>
    </location>
</feature>
<evidence type="ECO:0000256" key="4">
    <source>
        <dbReference type="ARBA" id="ARBA00023018"/>
    </source>
</evidence>
<feature type="repeat" description="ANK" evidence="8">
    <location>
        <begin position="933"/>
        <end position="965"/>
    </location>
</feature>
<keyword evidence="3 9" id="KW-0802">TPR repeat</keyword>
<proteinExistence type="inferred from homology"/>
<dbReference type="Proteomes" id="UP000560386">
    <property type="component" value="Unassembled WGS sequence"/>
</dbReference>
<keyword evidence="15" id="KW-1185">Reference proteome</keyword>
<comment type="similarity">
    <text evidence="7">Belongs to the TANC family.</text>
</comment>
<feature type="compositionally biased region" description="Basic and acidic residues" evidence="11">
    <location>
        <begin position="205"/>
        <end position="220"/>
    </location>
</feature>
<evidence type="ECO:0000256" key="8">
    <source>
        <dbReference type="PROSITE-ProRule" id="PRU00023"/>
    </source>
</evidence>
<feature type="compositionally biased region" description="Polar residues" evidence="11">
    <location>
        <begin position="1462"/>
        <end position="1472"/>
    </location>
</feature>
<feature type="compositionally biased region" description="Low complexity" evidence="11">
    <location>
        <begin position="1575"/>
        <end position="1585"/>
    </location>
</feature>
<keyword evidence="2" id="KW-0677">Repeat</keyword>
<feature type="region of interest" description="Disordered" evidence="11">
    <location>
        <begin position="1496"/>
        <end position="1645"/>
    </location>
</feature>
<feature type="compositionally biased region" description="Low complexity" evidence="11">
    <location>
        <begin position="1541"/>
        <end position="1565"/>
    </location>
</feature>
<keyword evidence="10" id="KW-0175">Coiled coil</keyword>
<evidence type="ECO:0000256" key="5">
    <source>
        <dbReference type="ARBA" id="ARBA00023043"/>
    </source>
</evidence>
<evidence type="ECO:0000256" key="9">
    <source>
        <dbReference type="PROSITE-ProRule" id="PRU00339"/>
    </source>
</evidence>
<feature type="region of interest" description="Disordered" evidence="11">
    <location>
        <begin position="34"/>
        <end position="102"/>
    </location>
</feature>
<feature type="compositionally biased region" description="Low complexity" evidence="11">
    <location>
        <begin position="1606"/>
        <end position="1641"/>
    </location>
</feature>
<keyword evidence="1" id="KW-0597">Phosphoprotein</keyword>
<protein>
    <submittedName>
        <fullName evidence="14">TANC1 protein</fullName>
    </submittedName>
</protein>
<dbReference type="GO" id="GO:0098794">
    <property type="term" value="C:postsynapse"/>
    <property type="evidence" value="ECO:0007669"/>
    <property type="project" value="UniProtKB-SubCell"/>
</dbReference>
<feature type="compositionally biased region" description="Polar residues" evidence="11">
    <location>
        <begin position="179"/>
        <end position="188"/>
    </location>
</feature>
<feature type="repeat" description="ANK" evidence="8">
    <location>
        <begin position="1043"/>
        <end position="1075"/>
    </location>
</feature>
<dbReference type="SMART" id="SM00028">
    <property type="entry name" value="TPR"/>
    <property type="match status" value="3"/>
</dbReference>
<feature type="compositionally biased region" description="Polar residues" evidence="11">
    <location>
        <begin position="406"/>
        <end position="421"/>
    </location>
</feature>
<evidence type="ECO:0000259" key="13">
    <source>
        <dbReference type="Pfam" id="PF25521"/>
    </source>
</evidence>
<feature type="repeat" description="TPR" evidence="9">
    <location>
        <begin position="1254"/>
        <end position="1287"/>
    </location>
</feature>
<evidence type="ECO:0000256" key="7">
    <source>
        <dbReference type="ARBA" id="ARBA00038259"/>
    </source>
</evidence>
<evidence type="ECO:0000256" key="10">
    <source>
        <dbReference type="SAM" id="Coils"/>
    </source>
</evidence>
<dbReference type="EMBL" id="VWPR01000584">
    <property type="protein sequence ID" value="NXE24133.1"/>
    <property type="molecule type" value="Genomic_DNA"/>
</dbReference>
<sequence length="1805" mass="197241">QAIATSGHNADFPVGNQLVSEDAYRINLAKGVSMSLPSSPLLPRQSYSVQSRSNKKSPGPVRKPKYVESPRVPGEAALPLRQGPEQGEPSQNAKPDKDTSCSPAAQELMTRLGFLLGEGIPTSAHIEEKNEVMCPVASRGASPCSTLTSSTTSPSTDSPCSTLNSCVGKAAANKGSPCGTISSPSSTLESKDSGIIATVTSSSENDDRSGSSLEWSKDGSLRAGKHQGISHDRRTDNCSPVAEEEAIASAENLPKELPTGEGPVPYAQSSGSLIMPRPNSVAATSSTKLEDLSYLDGQRNTPLRTSIRLPWHNTAGGRVQQETRFIPYKPQDILLKPLLFEVPSITTDSVFVGREWLFQAIEEKLKNTDPAENRGAVITGNVGFGKTAVISRLVALSCHGSRMRQIASNSPNSSPKSTDSCQEIPLSQLPPPAPPASGTSTMKTLNCPGTPEYQNQTGDSVRRLASKVVAYHYCQADNTYTCLVPEFVHSIAALLCRSNQLTAYRDLLIKEPHLQSMLSLRSCVQDPAAAFKRGVLEPLSNLRKDRKLPEEDYIILIDGLNDAEFHKPDYGDTLSSFIANIICKFPPWLKLVVTVRTNFQEVVSSLPFTAISLDNFPDNKEIHDDLNAYIQYRINNSQEIINNISLNGKADAAIIGKVSNHLIMRSLGSYLYLKLTLDLFQKGHLVIKSASYKVVPVSLSELYLLQCNMKFMTNSAFERALPILNVALASLHPMTDDQIFQAINAGQISGEQQWEDFSQRMEALSCFLIKRRDKTRMFCHPSFREWLVWRADGENTDFLCEPRNGHALLAFMFSRQEGKLNRQQTMELGHHILKAHIFKGLSKRTGISSSHLQALWIGYSTDGLSAALASLRNIYTPNVKVSRLLILAGANVNYRTEVLNNAPVLCVQSHLGHEEVVTLLLEFGAAIDGTSENGMTALSYAAAAGHMNIVSLLCKKGAKADCVDKKGQCALVHSALRGHCDILEYLLSVWITPSPEQNSLRRSQTLQQALTAASSMGHSQVVCYILTTEKDHEIDINGTDALWGETALTAAAGRGKLEVCELLLEHGAAVTRANRRGIPPLFCAVRQGHWQIAKLLVEHGSDVNSSDKQGRTPLMVASCEGHLSTVEFLLSEGATISSLDKEGLTALSWACLKGHREVVQYLVEKGATTDQTDKNGRTPLDLAAFYGDADIVRYLVEKGAMIEHVDHSGMRPLDRAIGCRNTSVVVMLLRKGAKLGNAAWAMATSKPDILLILLQKLMEEGNILYKKGKMKEAAQRYQYALRKFPREGFGEEMKAFNELKVSLYLNLSRCRRKTNDFGMAEEFATKALDLKPRSYEAYYARARAKRNSRKLLAALADLREATQLCPSNQEIKRLLARVEEECKQLQRTQQQKHQSPQLLQQINNSDNEEGDIIQGVNDNFKLQDREEELPHPDESVSSPQRLQRSLAALSYSRTLQDDVQQKGRSVSPQSRAGSKYLREPGLIMQPTKQAQIVKTNQHLSSIQPGSKTGSGQCDAKTQSSFQHLPQSPLPVRHPKIQQVDGTSTSSGSASTGPSSEVYTETVTSSQCSQSLRNESISSQSLASKSKTTDRVTAPTQMNFRDARQPSAGTSGVSTSSPSGSTILASSTSSLTSSASSFSEGAKGLGPDVRLKETTVNQVQAAVAEHRPRHTPFMGIMDKTARFQQQNTQSGRTWHSQASDGLSTNVASGGIQSSNLEQFSVKHYQTKLSATGAAPGDSNQNGMQAKEREERKCPMSPHCQDNRAPKPASHLHPDALPKQQAHISKEGQLSHVTSTKPKRSFIESNV</sequence>
<dbReference type="InterPro" id="IPR036770">
    <property type="entry name" value="Ankyrin_rpt-contain_sf"/>
</dbReference>
<evidence type="ECO:0000256" key="6">
    <source>
        <dbReference type="ARBA" id="ARBA00034110"/>
    </source>
</evidence>
<feature type="non-terminal residue" evidence="14">
    <location>
        <position position="1805"/>
    </location>
</feature>
<evidence type="ECO:0000256" key="3">
    <source>
        <dbReference type="ARBA" id="ARBA00022803"/>
    </source>
</evidence>
<feature type="repeat" description="ANK" evidence="8">
    <location>
        <begin position="1076"/>
        <end position="1108"/>
    </location>
</feature>
<evidence type="ECO:0000256" key="2">
    <source>
        <dbReference type="ARBA" id="ARBA00022737"/>
    </source>
</evidence>
<dbReference type="InterPro" id="IPR058018">
    <property type="entry name" value="AAA_lid_TANC1/2"/>
</dbReference>
<dbReference type="Pfam" id="PF25521">
    <property type="entry name" value="WHD_TANC1"/>
    <property type="match status" value="1"/>
</dbReference>
<dbReference type="Gene3D" id="1.25.40.20">
    <property type="entry name" value="Ankyrin repeat-containing domain"/>
    <property type="match status" value="3"/>
</dbReference>
<dbReference type="InterPro" id="IPR019734">
    <property type="entry name" value="TPR_rpt"/>
</dbReference>
<dbReference type="GO" id="GO:0099175">
    <property type="term" value="P:regulation of postsynapse organization"/>
    <property type="evidence" value="ECO:0007669"/>
    <property type="project" value="TreeGrafter"/>
</dbReference>
<dbReference type="SUPFAM" id="SSF48452">
    <property type="entry name" value="TPR-like"/>
    <property type="match status" value="1"/>
</dbReference>
<reference evidence="14 15" key="1">
    <citation type="submission" date="2019-09" db="EMBL/GenBank/DDBJ databases">
        <title>Bird 10,000 Genomes (B10K) Project - Family phase.</title>
        <authorList>
            <person name="Zhang G."/>
        </authorList>
    </citation>
    <scope>NUCLEOTIDE SEQUENCE [LARGE SCALE GENOMIC DNA]</scope>
    <source>
        <strain evidence="14">B10K-CU-031-01</strain>
        <tissue evidence="14">Muscle</tissue>
    </source>
</reference>
<feature type="domain" description="TANC1/2-like AAA+ ATPase lid" evidence="12">
    <location>
        <begin position="613"/>
        <end position="708"/>
    </location>
</feature>
<feature type="domain" description="TANC1/2-like winged helix" evidence="13">
    <location>
        <begin position="710"/>
        <end position="862"/>
    </location>
</feature>
<dbReference type="FunFam" id="1.25.40.20:FF:000036">
    <property type="entry name" value="protein TANC2 isoform X2"/>
    <property type="match status" value="1"/>
</dbReference>
<accession>A0A7K8L6Q2</accession>
<feature type="compositionally biased region" description="Low complexity" evidence="11">
    <location>
        <begin position="142"/>
        <end position="163"/>
    </location>
</feature>
<organism evidence="14 15">
    <name type="scientific">Ardeotis kori</name>
    <dbReference type="NCBI Taxonomy" id="89386"/>
    <lineage>
        <taxon>Eukaryota</taxon>
        <taxon>Metazoa</taxon>
        <taxon>Chordata</taxon>
        <taxon>Craniata</taxon>
        <taxon>Vertebrata</taxon>
        <taxon>Euteleostomi</taxon>
        <taxon>Archelosauria</taxon>
        <taxon>Archosauria</taxon>
        <taxon>Dinosauria</taxon>
        <taxon>Saurischia</taxon>
        <taxon>Theropoda</taxon>
        <taxon>Coelurosauria</taxon>
        <taxon>Aves</taxon>
        <taxon>Neognathae</taxon>
        <taxon>Neoaves</taxon>
        <taxon>Otidimorphae</taxon>
        <taxon>Otidiformes</taxon>
        <taxon>Otididae</taxon>
        <taxon>Ardeotis</taxon>
    </lineage>
</organism>
<feature type="region of interest" description="Disordered" evidence="11">
    <location>
        <begin position="1728"/>
        <end position="1805"/>
    </location>
</feature>
<feature type="region of interest" description="Disordered" evidence="11">
    <location>
        <begin position="138"/>
        <end position="282"/>
    </location>
</feature>
<dbReference type="PANTHER" id="PTHR24166">
    <property type="entry name" value="ROLLING PEBBLES, ISOFORM B"/>
    <property type="match status" value="1"/>
</dbReference>
<dbReference type="Pfam" id="PF13637">
    <property type="entry name" value="Ank_4"/>
    <property type="match status" value="2"/>
</dbReference>
<feature type="compositionally biased region" description="Polar residues" evidence="11">
    <location>
        <begin position="1496"/>
        <end position="1525"/>
    </location>
</feature>